<accession>A0AAW1RRP6</accession>
<protein>
    <submittedName>
        <fullName evidence="1">Uncharacterized protein</fullName>
    </submittedName>
</protein>
<organism evidence="1 2">
    <name type="scientific">Elliptochloris bilobata</name>
    <dbReference type="NCBI Taxonomy" id="381761"/>
    <lineage>
        <taxon>Eukaryota</taxon>
        <taxon>Viridiplantae</taxon>
        <taxon>Chlorophyta</taxon>
        <taxon>core chlorophytes</taxon>
        <taxon>Trebouxiophyceae</taxon>
        <taxon>Trebouxiophyceae incertae sedis</taxon>
        <taxon>Elliptochloris clade</taxon>
        <taxon>Elliptochloris</taxon>
    </lineage>
</organism>
<dbReference type="Proteomes" id="UP001445335">
    <property type="component" value="Unassembled WGS sequence"/>
</dbReference>
<reference evidence="1 2" key="1">
    <citation type="journal article" date="2024" name="Nat. Commun.">
        <title>Phylogenomics reveals the evolutionary origins of lichenization in chlorophyte algae.</title>
        <authorList>
            <person name="Puginier C."/>
            <person name="Libourel C."/>
            <person name="Otte J."/>
            <person name="Skaloud P."/>
            <person name="Haon M."/>
            <person name="Grisel S."/>
            <person name="Petersen M."/>
            <person name="Berrin J.G."/>
            <person name="Delaux P.M."/>
            <person name="Dal Grande F."/>
            <person name="Keller J."/>
        </authorList>
    </citation>
    <scope>NUCLEOTIDE SEQUENCE [LARGE SCALE GENOMIC DNA]</scope>
    <source>
        <strain evidence="1 2">SAG 245.80</strain>
    </source>
</reference>
<dbReference type="EMBL" id="JALJOU010000025">
    <property type="protein sequence ID" value="KAK9836302.1"/>
    <property type="molecule type" value="Genomic_DNA"/>
</dbReference>
<name>A0AAW1RRP6_9CHLO</name>
<evidence type="ECO:0000313" key="1">
    <source>
        <dbReference type="EMBL" id="KAK9836302.1"/>
    </source>
</evidence>
<comment type="caution">
    <text evidence="1">The sequence shown here is derived from an EMBL/GenBank/DDBJ whole genome shotgun (WGS) entry which is preliminary data.</text>
</comment>
<gene>
    <name evidence="1" type="ORF">WJX81_003492</name>
</gene>
<evidence type="ECO:0000313" key="2">
    <source>
        <dbReference type="Proteomes" id="UP001445335"/>
    </source>
</evidence>
<keyword evidence="2" id="KW-1185">Reference proteome</keyword>
<proteinExistence type="predicted"/>
<sequence length="154" mass="15880">MSSSGGDASKAATDLNMVAAFAVRALAADSMRVPAGARFQDYLLISFHDSGTHAGPGQPATPLKLFSRLLRQTAQEDGSADTFAELVNSLVNPASLASLDPSMFQASLTGVGSEAHLINVVPCVVSNNLHGASFENNLISILPTLIKAEPSGKG</sequence>
<dbReference type="AlphaFoldDB" id="A0AAW1RRP6"/>